<evidence type="ECO:0000313" key="3">
    <source>
        <dbReference type="Proteomes" id="UP000076552"/>
    </source>
</evidence>
<name>A0A166V8L1_9PEZI</name>
<evidence type="ECO:0000256" key="1">
    <source>
        <dbReference type="SAM" id="MobiDB-lite"/>
    </source>
</evidence>
<feature type="compositionally biased region" description="Basic residues" evidence="1">
    <location>
        <begin position="36"/>
        <end position="47"/>
    </location>
</feature>
<evidence type="ECO:0000313" key="2">
    <source>
        <dbReference type="EMBL" id="KZL74296.1"/>
    </source>
</evidence>
<dbReference type="EMBL" id="LFIV01000034">
    <property type="protein sequence ID" value="KZL74296.1"/>
    <property type="molecule type" value="Genomic_DNA"/>
</dbReference>
<organism evidence="2 3">
    <name type="scientific">Colletotrichum tofieldiae</name>
    <dbReference type="NCBI Taxonomy" id="708197"/>
    <lineage>
        <taxon>Eukaryota</taxon>
        <taxon>Fungi</taxon>
        <taxon>Dikarya</taxon>
        <taxon>Ascomycota</taxon>
        <taxon>Pezizomycotina</taxon>
        <taxon>Sordariomycetes</taxon>
        <taxon>Hypocreomycetidae</taxon>
        <taxon>Glomerellales</taxon>
        <taxon>Glomerellaceae</taxon>
        <taxon>Colletotrichum</taxon>
        <taxon>Colletotrichum spaethianum species complex</taxon>
    </lineage>
</organism>
<gene>
    <name evidence="2" type="ORF">CT0861_07689</name>
</gene>
<dbReference type="Proteomes" id="UP000076552">
    <property type="component" value="Unassembled WGS sequence"/>
</dbReference>
<feature type="region of interest" description="Disordered" evidence="1">
    <location>
        <begin position="15"/>
        <end position="89"/>
    </location>
</feature>
<accession>A0A166V8L1</accession>
<dbReference type="AlphaFoldDB" id="A0A166V8L1"/>
<comment type="caution">
    <text evidence="2">The sequence shown here is derived from an EMBL/GenBank/DDBJ whole genome shotgun (WGS) entry which is preliminary data.</text>
</comment>
<protein>
    <submittedName>
        <fullName evidence="2">Uncharacterized protein</fullName>
    </submittedName>
</protein>
<proteinExistence type="predicted"/>
<reference evidence="2 3" key="1">
    <citation type="submission" date="2015-06" db="EMBL/GenBank/DDBJ databases">
        <title>Survival trade-offs in plant roots during colonization by closely related pathogenic and mutualistic fungi.</title>
        <authorList>
            <person name="Hacquard S."/>
            <person name="Kracher B."/>
            <person name="Hiruma K."/>
            <person name="Weinman A."/>
            <person name="Muench P."/>
            <person name="Garrido Oter R."/>
            <person name="Ver Loren van Themaat E."/>
            <person name="Dallerey J.-F."/>
            <person name="Damm U."/>
            <person name="Henrissat B."/>
            <person name="Lespinet O."/>
            <person name="Thon M."/>
            <person name="Kemen E."/>
            <person name="McHardy A.C."/>
            <person name="Schulze-Lefert P."/>
            <person name="O'Connell R.J."/>
        </authorList>
    </citation>
    <scope>NUCLEOTIDE SEQUENCE [LARGE SCALE GENOMIC DNA]</scope>
    <source>
        <strain evidence="2 3">0861</strain>
    </source>
</reference>
<sequence>MACLIRNALNLVKRREMSRRTRPREPIKDVSQASPAHRRPGHGRKPGHVPEGDALLAPRLMGTTPRTVGKKTPHGFQVAQSPSPIKCGGMSLSRLHMLAKPKMRR</sequence>
<feature type="compositionally biased region" description="Basic and acidic residues" evidence="1">
    <location>
        <begin position="15"/>
        <end position="28"/>
    </location>
</feature>
<keyword evidence="3" id="KW-1185">Reference proteome</keyword>